<dbReference type="PANTHER" id="PTHR30426">
    <property type="entry name" value="4-HYDROXY-3-METHYLBUT-2-ENYL DIPHOSPHATE REDUCTASE"/>
    <property type="match status" value="1"/>
</dbReference>
<keyword evidence="2 5" id="KW-0479">Metal-binding</keyword>
<feature type="binding site" evidence="5">
    <location>
        <position position="130"/>
    </location>
    <ligand>
        <name>dimethylallyl diphosphate</name>
        <dbReference type="ChEBI" id="CHEBI:57623"/>
    </ligand>
</feature>
<dbReference type="AlphaFoldDB" id="A0A4R7ZS89"/>
<comment type="cofactor">
    <cofactor evidence="5">
        <name>[4Fe-4S] cluster</name>
        <dbReference type="ChEBI" id="CHEBI:49883"/>
    </cofactor>
    <text evidence="5">Binds 1 [4Fe-4S] cluster per subunit.</text>
</comment>
<feature type="binding site" evidence="5">
    <location>
        <position position="195"/>
    </location>
    <ligand>
        <name>[4Fe-4S] cluster</name>
        <dbReference type="ChEBI" id="CHEBI:49883"/>
    </ligand>
</feature>
<dbReference type="OrthoDB" id="9777362at2"/>
<evidence type="ECO:0000256" key="4">
    <source>
        <dbReference type="ARBA" id="ARBA00023014"/>
    </source>
</evidence>
<dbReference type="EC" id="1.17.7.4" evidence="5"/>
<evidence type="ECO:0000256" key="3">
    <source>
        <dbReference type="ARBA" id="ARBA00023004"/>
    </source>
</evidence>
<feature type="binding site" evidence="5">
    <location>
        <position position="224"/>
    </location>
    <ligand>
        <name>(2E)-4-hydroxy-3-methylbut-2-enyl diphosphate</name>
        <dbReference type="ChEBI" id="CHEBI:128753"/>
    </ligand>
</feature>
<dbReference type="Gene3D" id="3.40.50.11270">
    <property type="match status" value="1"/>
</dbReference>
<sequence length="297" mass="32797">MEIIKVSPRGYCKGVVRAIQIAKDTAKAYPDTPIYILGMLVHNTYVKDALKNLDIITLEGDNREELLNQIDTGIVIFTAHGISDTIRNKAIEKGLHVIDATCPDVKRTQDLVDKHVADGYEVLYIGKANHPEAMAVVDGNPKIHLITSIEDIKQVHITSKVFVTNQTTMSIFEVADIFKQIKSNYPQAVFAEEICNATRVRQEAIANLKDVDTLLIVGDRSSNNSKRLADIGRQNHIDRVYLVNDVLDVQALDLSSSKVVAVSSGASTPTYLTNQVIQYLENPEIKVDAIDISCILG</sequence>
<dbReference type="NCBIfam" id="TIGR00216">
    <property type="entry name" value="ispH_lytB"/>
    <property type="match status" value="1"/>
</dbReference>
<dbReference type="InterPro" id="IPR003451">
    <property type="entry name" value="LytB/IspH"/>
</dbReference>
<dbReference type="HAMAP" id="MF_00191">
    <property type="entry name" value="IspH"/>
    <property type="match status" value="1"/>
</dbReference>
<feature type="binding site" evidence="5">
    <location>
        <position position="267"/>
    </location>
    <ligand>
        <name>dimethylallyl diphosphate</name>
        <dbReference type="ChEBI" id="CHEBI:57623"/>
    </ligand>
</feature>
<feature type="active site" description="Proton donor" evidence="5">
    <location>
        <position position="132"/>
    </location>
</feature>
<dbReference type="UniPathway" id="UPA00059">
    <property type="reaction ID" value="UER00105"/>
</dbReference>
<reference evidence="6 7" key="1">
    <citation type="submission" date="2019-03" db="EMBL/GenBank/DDBJ databases">
        <title>Genomic Encyclopedia of Type Strains, Phase IV (KMG-IV): sequencing the most valuable type-strain genomes for metagenomic binning, comparative biology and taxonomic classification.</title>
        <authorList>
            <person name="Goeker M."/>
        </authorList>
    </citation>
    <scope>NUCLEOTIDE SEQUENCE [LARGE SCALE GENOMIC DNA]</scope>
    <source>
        <strain evidence="6 7">DSM 28867</strain>
    </source>
</reference>
<comment type="caution">
    <text evidence="5">Lacks conserved residue(s) required for the propagation of feature annotation.</text>
</comment>
<organism evidence="6 7">
    <name type="scientific">Breznakia blatticola</name>
    <dbReference type="NCBI Taxonomy" id="1754012"/>
    <lineage>
        <taxon>Bacteria</taxon>
        <taxon>Bacillati</taxon>
        <taxon>Bacillota</taxon>
        <taxon>Erysipelotrichia</taxon>
        <taxon>Erysipelotrichales</taxon>
        <taxon>Erysipelotrichaceae</taxon>
        <taxon>Breznakia</taxon>
    </lineage>
</organism>
<comment type="pathway">
    <text evidence="5">Isoprenoid biosynthesis; dimethylallyl diphosphate biosynthesis; dimethylallyl diphosphate from (2E)-4-hydroxy-3-methylbutenyl diphosphate: step 1/1.</text>
</comment>
<dbReference type="EMBL" id="SODD01000013">
    <property type="protein sequence ID" value="TDW20366.1"/>
    <property type="molecule type" value="Genomic_DNA"/>
</dbReference>
<dbReference type="GO" id="GO:0019288">
    <property type="term" value="P:isopentenyl diphosphate biosynthetic process, methylerythritol 4-phosphate pathway"/>
    <property type="evidence" value="ECO:0007669"/>
    <property type="project" value="UniProtKB-UniRule"/>
</dbReference>
<feature type="binding site" evidence="5">
    <location>
        <position position="224"/>
    </location>
    <ligand>
        <name>isopentenyl diphosphate</name>
        <dbReference type="ChEBI" id="CHEBI:128769"/>
    </ligand>
</feature>
<keyword evidence="7" id="KW-1185">Reference proteome</keyword>
<dbReference type="GO" id="GO:0046872">
    <property type="term" value="F:metal ion binding"/>
    <property type="evidence" value="ECO:0007669"/>
    <property type="project" value="UniProtKB-KW"/>
</dbReference>
<dbReference type="Gene3D" id="3.40.1010.20">
    <property type="entry name" value="4-hydroxy-3-methylbut-2-enyl diphosphate reductase, catalytic domain"/>
    <property type="match status" value="2"/>
</dbReference>
<evidence type="ECO:0000256" key="5">
    <source>
        <dbReference type="HAMAP-Rule" id="MF_00191"/>
    </source>
</evidence>
<keyword evidence="3 5" id="KW-0408">Iron</keyword>
<evidence type="ECO:0000313" key="6">
    <source>
        <dbReference type="EMBL" id="TDW20366.1"/>
    </source>
</evidence>
<gene>
    <name evidence="5" type="primary">ispH</name>
    <name evidence="6" type="ORF">EDD63_11347</name>
</gene>
<dbReference type="GO" id="GO:0051539">
    <property type="term" value="F:4 iron, 4 sulfur cluster binding"/>
    <property type="evidence" value="ECO:0007669"/>
    <property type="project" value="UniProtKB-UniRule"/>
</dbReference>
<dbReference type="GO" id="GO:0050992">
    <property type="term" value="P:dimethylallyl diphosphate biosynthetic process"/>
    <property type="evidence" value="ECO:0007669"/>
    <property type="project" value="UniProtKB-UniRule"/>
</dbReference>
<feature type="binding site" evidence="5">
    <location>
        <position position="80"/>
    </location>
    <ligand>
        <name>(2E)-4-hydroxy-3-methylbut-2-enyl diphosphate</name>
        <dbReference type="ChEBI" id="CHEBI:128753"/>
    </ligand>
</feature>
<dbReference type="PANTHER" id="PTHR30426:SF0">
    <property type="entry name" value="4-HYDROXY-3-METHYLBUT-2-ENYL DIPHOSPHATE REDUCTASE"/>
    <property type="match status" value="1"/>
</dbReference>
<feature type="binding site" evidence="5">
    <location>
        <position position="130"/>
    </location>
    <ligand>
        <name>(2E)-4-hydroxy-3-methylbut-2-enyl diphosphate</name>
        <dbReference type="ChEBI" id="CHEBI:128753"/>
    </ligand>
</feature>
<comment type="similarity">
    <text evidence="5">Belongs to the IspH family.</text>
</comment>
<feature type="binding site" evidence="5">
    <location>
        <position position="222"/>
    </location>
    <ligand>
        <name>(2E)-4-hydroxy-3-methylbut-2-enyl diphosphate</name>
        <dbReference type="ChEBI" id="CHEBI:128753"/>
    </ligand>
</feature>
<dbReference type="RefSeq" id="WP_134169246.1">
    <property type="nucleotide sequence ID" value="NZ_SODD01000013.1"/>
</dbReference>
<dbReference type="GO" id="GO:0016114">
    <property type="term" value="P:terpenoid biosynthetic process"/>
    <property type="evidence" value="ECO:0007669"/>
    <property type="project" value="UniProtKB-UniRule"/>
</dbReference>
<feature type="binding site" evidence="5">
    <location>
        <position position="80"/>
    </location>
    <ligand>
        <name>dimethylallyl diphosphate</name>
        <dbReference type="ChEBI" id="CHEBI:57623"/>
    </ligand>
</feature>
<dbReference type="CDD" id="cd13944">
    <property type="entry name" value="lytB_ispH"/>
    <property type="match status" value="1"/>
</dbReference>
<comment type="caution">
    <text evidence="6">The sequence shown here is derived from an EMBL/GenBank/DDBJ whole genome shotgun (WGS) entry which is preliminary data.</text>
</comment>
<dbReference type="GO" id="GO:0051745">
    <property type="term" value="F:4-hydroxy-3-methylbut-2-enyl diphosphate reductase activity"/>
    <property type="evidence" value="ECO:0007669"/>
    <property type="project" value="UniProtKB-UniRule"/>
</dbReference>
<accession>A0A4R7ZS89</accession>
<dbReference type="Pfam" id="PF02401">
    <property type="entry name" value="LYTB"/>
    <property type="match status" value="1"/>
</dbReference>
<dbReference type="UniPathway" id="UPA00056">
    <property type="reaction ID" value="UER00097"/>
</dbReference>
<evidence type="ECO:0000256" key="1">
    <source>
        <dbReference type="ARBA" id="ARBA00022485"/>
    </source>
</evidence>
<feature type="binding site" evidence="5">
    <location>
        <position position="42"/>
    </location>
    <ligand>
        <name>isopentenyl diphosphate</name>
        <dbReference type="ChEBI" id="CHEBI:128769"/>
    </ligand>
</feature>
<comment type="catalytic activity">
    <reaction evidence="5">
        <text>isopentenyl diphosphate + 2 oxidized [2Fe-2S]-[ferredoxin] + H2O = (2E)-4-hydroxy-3-methylbut-2-enyl diphosphate + 2 reduced [2Fe-2S]-[ferredoxin] + 2 H(+)</text>
        <dbReference type="Rhea" id="RHEA:24488"/>
        <dbReference type="Rhea" id="RHEA-COMP:10000"/>
        <dbReference type="Rhea" id="RHEA-COMP:10001"/>
        <dbReference type="ChEBI" id="CHEBI:15377"/>
        <dbReference type="ChEBI" id="CHEBI:15378"/>
        <dbReference type="ChEBI" id="CHEBI:33737"/>
        <dbReference type="ChEBI" id="CHEBI:33738"/>
        <dbReference type="ChEBI" id="CHEBI:128753"/>
        <dbReference type="ChEBI" id="CHEBI:128769"/>
        <dbReference type="EC" id="1.17.7.4"/>
    </reaction>
</comment>
<feature type="binding site" evidence="5">
    <location>
        <position position="42"/>
    </location>
    <ligand>
        <name>(2E)-4-hydroxy-3-methylbut-2-enyl diphosphate</name>
        <dbReference type="ChEBI" id="CHEBI:128753"/>
    </ligand>
</feature>
<name>A0A4R7ZS89_9FIRM</name>
<feature type="binding site" evidence="5">
    <location>
        <position position="167"/>
    </location>
    <ligand>
        <name>(2E)-4-hydroxy-3-methylbut-2-enyl diphosphate</name>
        <dbReference type="ChEBI" id="CHEBI:128753"/>
    </ligand>
</feature>
<comment type="function">
    <text evidence="5">Catalyzes the conversion of 1-hydroxy-2-methyl-2-(E)-butenyl 4-diphosphate (HMBPP) into a mixture of isopentenyl diphosphate (IPP) and dimethylallyl diphosphate (DMAPP). Acts in the terminal step of the DOXP/MEP pathway for isoprenoid precursor biosynthesis.</text>
</comment>
<dbReference type="Proteomes" id="UP000294743">
    <property type="component" value="Unassembled WGS sequence"/>
</dbReference>
<feature type="binding site" evidence="5">
    <location>
        <position position="12"/>
    </location>
    <ligand>
        <name>[4Fe-4S] cluster</name>
        <dbReference type="ChEBI" id="CHEBI:49883"/>
    </ligand>
</feature>
<feature type="binding site" evidence="5">
    <location>
        <position position="222"/>
    </location>
    <ligand>
        <name>isopentenyl diphosphate</name>
        <dbReference type="ChEBI" id="CHEBI:128769"/>
    </ligand>
</feature>
<protein>
    <recommendedName>
        <fullName evidence="5">4-hydroxy-3-methylbut-2-enyl diphosphate reductase</fullName>
        <shortName evidence="5">HMBPP reductase</shortName>
        <ecNumber evidence="5">1.17.7.4</ecNumber>
    </recommendedName>
</protein>
<keyword evidence="4 5" id="KW-0411">Iron-sulfur</keyword>
<feature type="binding site" evidence="5">
    <location>
        <position position="267"/>
    </location>
    <ligand>
        <name>(2E)-4-hydroxy-3-methylbut-2-enyl diphosphate</name>
        <dbReference type="ChEBI" id="CHEBI:128753"/>
    </ligand>
</feature>
<feature type="binding site" evidence="5">
    <location>
        <position position="224"/>
    </location>
    <ligand>
        <name>dimethylallyl diphosphate</name>
        <dbReference type="ChEBI" id="CHEBI:57623"/>
    </ligand>
</feature>
<evidence type="ECO:0000313" key="7">
    <source>
        <dbReference type="Proteomes" id="UP000294743"/>
    </source>
</evidence>
<comment type="catalytic activity">
    <reaction evidence="5">
        <text>dimethylallyl diphosphate + 2 oxidized [2Fe-2S]-[ferredoxin] + H2O = (2E)-4-hydroxy-3-methylbut-2-enyl diphosphate + 2 reduced [2Fe-2S]-[ferredoxin] + 2 H(+)</text>
        <dbReference type="Rhea" id="RHEA:24825"/>
        <dbReference type="Rhea" id="RHEA-COMP:10000"/>
        <dbReference type="Rhea" id="RHEA-COMP:10001"/>
        <dbReference type="ChEBI" id="CHEBI:15377"/>
        <dbReference type="ChEBI" id="CHEBI:15378"/>
        <dbReference type="ChEBI" id="CHEBI:33737"/>
        <dbReference type="ChEBI" id="CHEBI:33738"/>
        <dbReference type="ChEBI" id="CHEBI:57623"/>
        <dbReference type="ChEBI" id="CHEBI:128753"/>
        <dbReference type="EC" id="1.17.7.4"/>
    </reaction>
</comment>
<feature type="binding site" evidence="5">
    <location>
        <position position="222"/>
    </location>
    <ligand>
        <name>dimethylallyl diphosphate</name>
        <dbReference type="ChEBI" id="CHEBI:57623"/>
    </ligand>
</feature>
<keyword evidence="1 5" id="KW-0004">4Fe-4S</keyword>
<feature type="binding site" evidence="5">
    <location>
        <position position="102"/>
    </location>
    <ligand>
        <name>[4Fe-4S] cluster</name>
        <dbReference type="ChEBI" id="CHEBI:49883"/>
    </ligand>
</feature>
<proteinExistence type="inferred from homology"/>
<evidence type="ECO:0000256" key="2">
    <source>
        <dbReference type="ARBA" id="ARBA00022723"/>
    </source>
</evidence>
<keyword evidence="5" id="KW-0414">Isoprene biosynthesis</keyword>
<keyword evidence="5" id="KW-0560">Oxidoreductase</keyword>
<feature type="binding site" evidence="5">
    <location>
        <position position="267"/>
    </location>
    <ligand>
        <name>isopentenyl diphosphate</name>
        <dbReference type="ChEBI" id="CHEBI:128769"/>
    </ligand>
</feature>
<feature type="binding site" evidence="5">
    <location>
        <position position="80"/>
    </location>
    <ligand>
        <name>isopentenyl diphosphate</name>
        <dbReference type="ChEBI" id="CHEBI:128769"/>
    </ligand>
</feature>
<feature type="binding site" evidence="5">
    <location>
        <position position="130"/>
    </location>
    <ligand>
        <name>isopentenyl diphosphate</name>
        <dbReference type="ChEBI" id="CHEBI:128769"/>
    </ligand>
</feature>
<comment type="pathway">
    <text evidence="5">Isoprenoid biosynthesis; isopentenyl diphosphate biosynthesis via DXP pathway; isopentenyl diphosphate from 1-deoxy-D-xylulose 5-phosphate: step 6/6.</text>
</comment>
<feature type="binding site" evidence="5">
    <location>
        <position position="42"/>
    </location>
    <ligand>
        <name>dimethylallyl diphosphate</name>
        <dbReference type="ChEBI" id="CHEBI:57623"/>
    </ligand>
</feature>